<dbReference type="CDD" id="cd00374">
    <property type="entry name" value="RNase_T2"/>
    <property type="match status" value="1"/>
</dbReference>
<dbReference type="RefSeq" id="XP_027192072.1">
    <property type="nucleotide sequence ID" value="XM_027336271.1"/>
</dbReference>
<comment type="similarity">
    <text evidence="1 4">Belongs to the RNase T2 family.</text>
</comment>
<dbReference type="InterPro" id="IPR018188">
    <property type="entry name" value="RNase_T2_His_AS_1"/>
</dbReference>
<dbReference type="GeneID" id="101496567"/>
<evidence type="ECO:0000313" key="6">
    <source>
        <dbReference type="Proteomes" id="UP000087171"/>
    </source>
</evidence>
<evidence type="ECO:0000313" key="7">
    <source>
        <dbReference type="RefSeq" id="XP_027192072.1"/>
    </source>
</evidence>
<gene>
    <name evidence="7" type="primary">LOC101496567</name>
</gene>
<dbReference type="GO" id="GO:0033897">
    <property type="term" value="F:ribonuclease T2 activity"/>
    <property type="evidence" value="ECO:0007669"/>
    <property type="project" value="InterPro"/>
</dbReference>
<sequence length="238" mass="27822">MRILTLFMLMCVTHLLFFIAFHFFDGDVEHTLKKKTSFSVDIKLANRKTLAAPLFHHYKLAQQWPPTICRINPTWRCISQIPNFFTVHGLWPSNQYWPHPSRCSSSEIFVLSDIQNIGLNLNLAWPNLFGNDGRFWEDEWDKHGVCSTFIPMDYFQHTMTLWFKYNITNMLVEDGVTPGAWYTRQQIMRAIEKKTQASPDIVCRGQHLQEIHVCLDPTTATTFVACPRSTNCRTMIKF</sequence>
<dbReference type="PaxDb" id="3827-XP_004486305.1"/>
<keyword evidence="3" id="KW-0456">Lyase</keyword>
<accession>A0A3Q7YD77</accession>
<dbReference type="InterPro" id="IPR001568">
    <property type="entry name" value="RNase_T2-like"/>
</dbReference>
<name>A0A3Q7YD77_CICAR</name>
<dbReference type="PROSITE" id="PS00531">
    <property type="entry name" value="RNASE_T2_2"/>
    <property type="match status" value="1"/>
</dbReference>
<dbReference type="GO" id="GO:0003723">
    <property type="term" value="F:RNA binding"/>
    <property type="evidence" value="ECO:0007669"/>
    <property type="project" value="InterPro"/>
</dbReference>
<dbReference type="InterPro" id="IPR033130">
    <property type="entry name" value="RNase_T2_His_AS_2"/>
</dbReference>
<reference evidence="7" key="2">
    <citation type="submission" date="2025-08" db="UniProtKB">
        <authorList>
            <consortium name="RefSeq"/>
        </authorList>
    </citation>
    <scope>IDENTIFICATION</scope>
    <source>
        <tissue evidence="7">Etiolated seedlings</tissue>
    </source>
</reference>
<keyword evidence="5" id="KW-0812">Transmembrane</keyword>
<evidence type="ECO:0000256" key="3">
    <source>
        <dbReference type="ARBA" id="ARBA00023239"/>
    </source>
</evidence>
<evidence type="ECO:0000256" key="5">
    <source>
        <dbReference type="SAM" id="Phobius"/>
    </source>
</evidence>
<dbReference type="PANTHER" id="PTHR11240:SF22">
    <property type="entry name" value="RIBONUCLEASE T2"/>
    <property type="match status" value="1"/>
</dbReference>
<keyword evidence="5" id="KW-1133">Transmembrane helix</keyword>
<dbReference type="InterPro" id="IPR036430">
    <property type="entry name" value="RNase_T2-like_sf"/>
</dbReference>
<dbReference type="Gene3D" id="3.90.730.10">
    <property type="entry name" value="Ribonuclease T2-like"/>
    <property type="match status" value="1"/>
</dbReference>
<dbReference type="OrthoDB" id="1436437at2759"/>
<proteinExistence type="inferred from homology"/>
<evidence type="ECO:0000256" key="1">
    <source>
        <dbReference type="ARBA" id="ARBA00007469"/>
    </source>
</evidence>
<organism evidence="6 7">
    <name type="scientific">Cicer arietinum</name>
    <name type="common">Chickpea</name>
    <name type="synonym">Garbanzo</name>
    <dbReference type="NCBI Taxonomy" id="3827"/>
    <lineage>
        <taxon>Eukaryota</taxon>
        <taxon>Viridiplantae</taxon>
        <taxon>Streptophyta</taxon>
        <taxon>Embryophyta</taxon>
        <taxon>Tracheophyta</taxon>
        <taxon>Spermatophyta</taxon>
        <taxon>Magnoliopsida</taxon>
        <taxon>eudicotyledons</taxon>
        <taxon>Gunneridae</taxon>
        <taxon>Pentapetalae</taxon>
        <taxon>rosids</taxon>
        <taxon>fabids</taxon>
        <taxon>Fabales</taxon>
        <taxon>Fabaceae</taxon>
        <taxon>Papilionoideae</taxon>
        <taxon>50 kb inversion clade</taxon>
        <taxon>NPAAA clade</taxon>
        <taxon>Hologalegina</taxon>
        <taxon>IRL clade</taxon>
        <taxon>Cicereae</taxon>
        <taxon>Cicer</taxon>
    </lineage>
</organism>
<dbReference type="KEGG" id="cam:101496567"/>
<dbReference type="GO" id="GO:0005576">
    <property type="term" value="C:extracellular region"/>
    <property type="evidence" value="ECO:0007669"/>
    <property type="project" value="TreeGrafter"/>
</dbReference>
<feature type="transmembrane region" description="Helical" evidence="5">
    <location>
        <begin position="6"/>
        <end position="24"/>
    </location>
</feature>
<keyword evidence="6" id="KW-1185">Reference proteome</keyword>
<evidence type="ECO:0000256" key="4">
    <source>
        <dbReference type="RuleBase" id="RU004328"/>
    </source>
</evidence>
<dbReference type="GO" id="GO:0006401">
    <property type="term" value="P:RNA catabolic process"/>
    <property type="evidence" value="ECO:0007669"/>
    <property type="project" value="TreeGrafter"/>
</dbReference>
<keyword evidence="2" id="KW-0540">Nuclease</keyword>
<dbReference type="PROSITE" id="PS00530">
    <property type="entry name" value="RNASE_T2_1"/>
    <property type="match status" value="1"/>
</dbReference>
<protein>
    <submittedName>
        <fullName evidence="7">Ribonuclease Phyb-like</fullName>
    </submittedName>
</protein>
<dbReference type="AlphaFoldDB" id="A0A3Q7YD77"/>
<keyword evidence="2" id="KW-0378">Hydrolase</keyword>
<dbReference type="Proteomes" id="UP000087171">
    <property type="component" value="Chromosome Ca1"/>
</dbReference>
<dbReference type="Pfam" id="PF00445">
    <property type="entry name" value="Ribonuclease_T2"/>
    <property type="match status" value="1"/>
</dbReference>
<keyword evidence="5" id="KW-0472">Membrane</keyword>
<dbReference type="PANTHER" id="PTHR11240">
    <property type="entry name" value="RIBONUCLEASE T2"/>
    <property type="match status" value="1"/>
</dbReference>
<reference evidence="6" key="1">
    <citation type="journal article" date="2013" name="Nat. Biotechnol.">
        <title>Draft genome sequence of chickpea (Cicer arietinum) provides a resource for trait improvement.</title>
        <authorList>
            <person name="Varshney R.K."/>
            <person name="Song C."/>
            <person name="Saxena R.K."/>
            <person name="Azam S."/>
            <person name="Yu S."/>
            <person name="Sharpe A.G."/>
            <person name="Cannon S."/>
            <person name="Baek J."/>
            <person name="Rosen B.D."/>
            <person name="Tar'an B."/>
            <person name="Millan T."/>
            <person name="Zhang X."/>
            <person name="Ramsay L.D."/>
            <person name="Iwata A."/>
            <person name="Wang Y."/>
            <person name="Nelson W."/>
            <person name="Farmer A.D."/>
            <person name="Gaur P.M."/>
            <person name="Soderlund C."/>
            <person name="Penmetsa R.V."/>
            <person name="Xu C."/>
            <person name="Bharti A.K."/>
            <person name="He W."/>
            <person name="Winter P."/>
            <person name="Zhao S."/>
            <person name="Hane J.K."/>
            <person name="Carrasquilla-Garcia N."/>
            <person name="Condie J.A."/>
            <person name="Upadhyaya H.D."/>
            <person name="Luo M.C."/>
            <person name="Thudi M."/>
            <person name="Gowda C.L."/>
            <person name="Singh N.P."/>
            <person name="Lichtenzveig J."/>
            <person name="Gali K.K."/>
            <person name="Rubio J."/>
            <person name="Nadarajan N."/>
            <person name="Dolezel J."/>
            <person name="Bansal K.C."/>
            <person name="Xu X."/>
            <person name="Edwards D."/>
            <person name="Zhang G."/>
            <person name="Kahl G."/>
            <person name="Gil J."/>
            <person name="Singh K.B."/>
            <person name="Datta S.K."/>
            <person name="Jackson S.A."/>
            <person name="Wang J."/>
            <person name="Cook D.R."/>
        </authorList>
    </citation>
    <scope>NUCLEOTIDE SEQUENCE [LARGE SCALE GENOMIC DNA]</scope>
    <source>
        <strain evidence="6">cv. CDC Frontier</strain>
    </source>
</reference>
<dbReference type="SUPFAM" id="SSF55895">
    <property type="entry name" value="Ribonuclease Rh-like"/>
    <property type="match status" value="1"/>
</dbReference>
<evidence type="ECO:0000256" key="2">
    <source>
        <dbReference type="ARBA" id="ARBA00022722"/>
    </source>
</evidence>